<evidence type="ECO:0000313" key="3">
    <source>
        <dbReference type="Proteomes" id="UP000001194"/>
    </source>
</evidence>
<sequence length="538" mass="60601">MPEDPEISVIIHQILAKIVQLAKKEGKAPMAYLWLFSRCFTLGTKAKPYSSISVDNSRYTESFDSDDDSYVPNAFDVTRASGKPWAYLVKKNLKPGPVCVARRGKCLAIGAGHHLTTFHLGLEAKVTIVSQEDYEKLIANDCPRSNKNKAKAAKMRSFELHSDFIEPGSSANTNRTINIFAAIVSESFAIVFSDFARLMRMHVTSINRPWTQQDLDVGSPEWPIIWSAFPDGADWFLEKDVALNALEKWRHDMSTGAPGHSKPIVDVIAKNGNRVFGGFGRHLANDFLYYAAIFPGAPCSWVCSDDARFSHFTSRIVSYTQIWRSADFLKRCGMSTNSSNPFAFNTTSDRNYTAGFIWVFRKAFVKIPQDLYNQYLREGLFDPTHKIGDPYQYTGPLSDKQFKRIEVNYHAYLDAFTVITARVPDGWKDGPVQSFSDLKEAGYSTTIGPAQFHEAKQNMVDPDHAIQVCLQPGRPAKVTGNGPGRKRKALTRETLEKMKLQKKRKLMIHSEEQEKENELPIIVASPSPPQRLTRSHKC</sequence>
<accession>B0E1K3</accession>
<dbReference type="GeneID" id="6085716"/>
<dbReference type="InParanoid" id="B0E1K3"/>
<evidence type="ECO:0000313" key="2">
    <source>
        <dbReference type="EMBL" id="EDQ99278.1"/>
    </source>
</evidence>
<evidence type="ECO:0000256" key="1">
    <source>
        <dbReference type="SAM" id="MobiDB-lite"/>
    </source>
</evidence>
<proteinExistence type="predicted"/>
<dbReference type="HOGENOM" id="CLU_029793_1_0_1"/>
<feature type="compositionally biased region" description="Basic and acidic residues" evidence="1">
    <location>
        <begin position="508"/>
        <end position="518"/>
    </location>
</feature>
<dbReference type="KEGG" id="lbc:LACBIDRAFT_316762"/>
<feature type="region of interest" description="Disordered" evidence="1">
    <location>
        <begin position="501"/>
        <end position="538"/>
    </location>
</feature>
<reference evidence="2 3" key="1">
    <citation type="journal article" date="2008" name="Nature">
        <title>The genome of Laccaria bicolor provides insights into mycorrhizal symbiosis.</title>
        <authorList>
            <person name="Martin F."/>
            <person name="Aerts A."/>
            <person name="Ahren D."/>
            <person name="Brun A."/>
            <person name="Danchin E.G.J."/>
            <person name="Duchaussoy F."/>
            <person name="Gibon J."/>
            <person name="Kohler A."/>
            <person name="Lindquist E."/>
            <person name="Pereda V."/>
            <person name="Salamov A."/>
            <person name="Shapiro H.J."/>
            <person name="Wuyts J."/>
            <person name="Blaudez D."/>
            <person name="Buee M."/>
            <person name="Brokstein P."/>
            <person name="Canbaeck B."/>
            <person name="Cohen D."/>
            <person name="Courty P.E."/>
            <person name="Coutinho P.M."/>
            <person name="Delaruelle C."/>
            <person name="Detter J.C."/>
            <person name="Deveau A."/>
            <person name="DiFazio S."/>
            <person name="Duplessis S."/>
            <person name="Fraissinet-Tachet L."/>
            <person name="Lucic E."/>
            <person name="Frey-Klett P."/>
            <person name="Fourrey C."/>
            <person name="Feussner I."/>
            <person name="Gay G."/>
            <person name="Grimwood J."/>
            <person name="Hoegger P.J."/>
            <person name="Jain P."/>
            <person name="Kilaru S."/>
            <person name="Labbe J."/>
            <person name="Lin Y.C."/>
            <person name="Legue V."/>
            <person name="Le Tacon F."/>
            <person name="Marmeisse R."/>
            <person name="Melayah D."/>
            <person name="Montanini B."/>
            <person name="Muratet M."/>
            <person name="Nehls U."/>
            <person name="Niculita-Hirzel H."/>
            <person name="Oudot-Le Secq M.P."/>
            <person name="Peter M."/>
            <person name="Quesneville H."/>
            <person name="Rajashekar B."/>
            <person name="Reich M."/>
            <person name="Rouhier N."/>
            <person name="Schmutz J."/>
            <person name="Yin T."/>
            <person name="Chalot M."/>
            <person name="Henrissat B."/>
            <person name="Kuees U."/>
            <person name="Lucas S."/>
            <person name="Van de Peer Y."/>
            <person name="Podila G.K."/>
            <person name="Polle A."/>
            <person name="Pukkila P.J."/>
            <person name="Richardson P.M."/>
            <person name="Rouze P."/>
            <person name="Sanders I.R."/>
            <person name="Stajich J.E."/>
            <person name="Tunlid A."/>
            <person name="Tuskan G."/>
            <person name="Grigoriev I.V."/>
        </authorList>
    </citation>
    <scope>NUCLEOTIDE SEQUENCE [LARGE SCALE GENOMIC DNA]</scope>
    <source>
        <strain evidence="3">S238N-H82 / ATCC MYA-4686</strain>
    </source>
</reference>
<dbReference type="EMBL" id="DS547168">
    <property type="protein sequence ID" value="EDQ99278.1"/>
    <property type="molecule type" value="Genomic_DNA"/>
</dbReference>
<organism evidence="3">
    <name type="scientific">Laccaria bicolor (strain S238N-H82 / ATCC MYA-4686)</name>
    <name type="common">Bicoloured deceiver</name>
    <name type="synonym">Laccaria laccata var. bicolor</name>
    <dbReference type="NCBI Taxonomy" id="486041"/>
    <lineage>
        <taxon>Eukaryota</taxon>
        <taxon>Fungi</taxon>
        <taxon>Dikarya</taxon>
        <taxon>Basidiomycota</taxon>
        <taxon>Agaricomycotina</taxon>
        <taxon>Agaricomycetes</taxon>
        <taxon>Agaricomycetidae</taxon>
        <taxon>Agaricales</taxon>
        <taxon>Agaricineae</taxon>
        <taxon>Hydnangiaceae</taxon>
        <taxon>Laccaria</taxon>
    </lineage>
</organism>
<dbReference type="OrthoDB" id="3040495at2759"/>
<dbReference type="AlphaFoldDB" id="B0E1K3"/>
<gene>
    <name evidence="2" type="ORF">LACBIDRAFT_316762</name>
</gene>
<keyword evidence="3" id="KW-1185">Reference proteome</keyword>
<dbReference type="RefSeq" id="XP_001890088.1">
    <property type="nucleotide sequence ID" value="XM_001890053.1"/>
</dbReference>
<name>B0E1K3_LACBS</name>
<dbReference type="Proteomes" id="UP000001194">
    <property type="component" value="Unassembled WGS sequence"/>
</dbReference>
<protein>
    <submittedName>
        <fullName evidence="2">Predicted protein</fullName>
    </submittedName>
</protein>